<dbReference type="GO" id="GO:0006780">
    <property type="term" value="P:uroporphyrinogen III biosynthetic process"/>
    <property type="evidence" value="ECO:0007669"/>
    <property type="project" value="UniProtKB-UniRule"/>
</dbReference>
<evidence type="ECO:0000256" key="5">
    <source>
        <dbReference type="ARBA" id="ARBA00023244"/>
    </source>
</evidence>
<comment type="function">
    <text evidence="6 9">Catalyzes cyclization of the linear tetrapyrrole, hydroxymethylbilane, to the macrocyclic uroporphyrinogen III.</text>
</comment>
<comment type="catalytic activity">
    <reaction evidence="8 9">
        <text>hydroxymethylbilane = uroporphyrinogen III + H2O</text>
        <dbReference type="Rhea" id="RHEA:18965"/>
        <dbReference type="ChEBI" id="CHEBI:15377"/>
        <dbReference type="ChEBI" id="CHEBI:57308"/>
        <dbReference type="ChEBI" id="CHEBI:57845"/>
        <dbReference type="EC" id="4.2.1.75"/>
    </reaction>
</comment>
<dbReference type="GO" id="GO:0004852">
    <property type="term" value="F:uroporphyrinogen-III synthase activity"/>
    <property type="evidence" value="ECO:0007669"/>
    <property type="project" value="UniProtKB-UniRule"/>
</dbReference>
<evidence type="ECO:0000256" key="8">
    <source>
        <dbReference type="ARBA" id="ARBA00048617"/>
    </source>
</evidence>
<keyword evidence="4 9" id="KW-0456">Lyase</keyword>
<dbReference type="AlphaFoldDB" id="W7LB20"/>
<organism evidence="11 12">
    <name type="scientific">Cytobacillus firmus DS1</name>
    <dbReference type="NCBI Taxonomy" id="1307436"/>
    <lineage>
        <taxon>Bacteria</taxon>
        <taxon>Bacillati</taxon>
        <taxon>Bacillota</taxon>
        <taxon>Bacilli</taxon>
        <taxon>Bacillales</taxon>
        <taxon>Bacillaceae</taxon>
        <taxon>Cytobacillus</taxon>
    </lineage>
</organism>
<dbReference type="EMBL" id="APVL01000023">
    <property type="protein sequence ID" value="EWG09029.1"/>
    <property type="molecule type" value="Genomic_DNA"/>
</dbReference>
<comment type="similarity">
    <text evidence="2 9">Belongs to the uroporphyrinogen-III synthase family.</text>
</comment>
<dbReference type="RefSeq" id="WP_035332622.1">
    <property type="nucleotide sequence ID" value="NZ_APVL01000023.1"/>
</dbReference>
<accession>W7LB20</accession>
<dbReference type="Pfam" id="PF02602">
    <property type="entry name" value="HEM4"/>
    <property type="match status" value="1"/>
</dbReference>
<evidence type="ECO:0000256" key="1">
    <source>
        <dbReference type="ARBA" id="ARBA00004772"/>
    </source>
</evidence>
<protein>
    <recommendedName>
        <fullName evidence="7 9">Uroporphyrinogen-III synthase</fullName>
        <ecNumber evidence="3 9">4.2.1.75</ecNumber>
    </recommendedName>
</protein>
<dbReference type="InterPro" id="IPR039793">
    <property type="entry name" value="UROS/Hem4"/>
</dbReference>
<evidence type="ECO:0000313" key="11">
    <source>
        <dbReference type="EMBL" id="EWG09029.1"/>
    </source>
</evidence>
<reference evidence="11 12" key="2">
    <citation type="journal article" date="2016" name="Sci. Rep.">
        <title>A novel serine protease, Sep1, from Bacillus firmus DS-1 has nematicidal activity and degrades multiple intestinal-associated nematode proteins.</title>
        <authorList>
            <person name="Geng C."/>
            <person name="Nie X."/>
            <person name="Tang Z."/>
            <person name="Zhang Y."/>
            <person name="Lin J."/>
            <person name="Sun M."/>
            <person name="Peng D."/>
        </authorList>
    </citation>
    <scope>NUCLEOTIDE SEQUENCE [LARGE SCALE GENOMIC DNA]</scope>
    <source>
        <strain evidence="11 12">DS1</strain>
    </source>
</reference>
<evidence type="ECO:0000256" key="4">
    <source>
        <dbReference type="ARBA" id="ARBA00023239"/>
    </source>
</evidence>
<dbReference type="PATRIC" id="fig|1307436.3.peg.4541"/>
<dbReference type="EC" id="4.2.1.75" evidence="3 9"/>
<dbReference type="OrthoDB" id="9815856at2"/>
<evidence type="ECO:0000256" key="2">
    <source>
        <dbReference type="ARBA" id="ARBA00008133"/>
    </source>
</evidence>
<dbReference type="Proteomes" id="UP000019270">
    <property type="component" value="Unassembled WGS sequence"/>
</dbReference>
<evidence type="ECO:0000256" key="9">
    <source>
        <dbReference type="RuleBase" id="RU366031"/>
    </source>
</evidence>
<name>W7LB20_CYTFI</name>
<feature type="domain" description="Tetrapyrrole biosynthesis uroporphyrinogen III synthase" evidence="10">
    <location>
        <begin position="23"/>
        <end position="245"/>
    </location>
</feature>
<dbReference type="CDD" id="cd06578">
    <property type="entry name" value="HemD"/>
    <property type="match status" value="1"/>
</dbReference>
<dbReference type="SUPFAM" id="SSF69618">
    <property type="entry name" value="HemD-like"/>
    <property type="match status" value="1"/>
</dbReference>
<dbReference type="PANTHER" id="PTHR38042">
    <property type="entry name" value="UROPORPHYRINOGEN-III SYNTHASE, CHLOROPLASTIC"/>
    <property type="match status" value="1"/>
</dbReference>
<dbReference type="GO" id="GO:0006782">
    <property type="term" value="P:protoporphyrinogen IX biosynthetic process"/>
    <property type="evidence" value="ECO:0007669"/>
    <property type="project" value="UniProtKB-UniRule"/>
</dbReference>
<sequence>MKRTSPLEGMNVLVPRGKKEAQSFSALIRSYGGMPFEIPLIAFEPLRDIALFQAHKQIHTYDWVIFTSKTAVDAFFENFTLSSPFPKIAVIGEKTKKLLADKGLKVQFVPGKYVAEEFVEDFLPLVEKGMKVLIPKGNLARDYIAASLSEKGANVDEIIVYKTVFPRESISLLKDQLSGKGLDILPFTSPSTVDHFMGAVKELGLMNAVKDSVVGCIGPVTKERAESYGLQVHAVPEEYTVHSMLNSIIRYLTETRRKSNGTSI</sequence>
<comment type="caution">
    <text evidence="11">The sequence shown here is derived from an EMBL/GenBank/DDBJ whole genome shotgun (WGS) entry which is preliminary data.</text>
</comment>
<gene>
    <name evidence="11" type="ORF">PBF_21273</name>
</gene>
<evidence type="ECO:0000256" key="3">
    <source>
        <dbReference type="ARBA" id="ARBA00013109"/>
    </source>
</evidence>
<evidence type="ECO:0000256" key="6">
    <source>
        <dbReference type="ARBA" id="ARBA00037589"/>
    </source>
</evidence>
<evidence type="ECO:0000256" key="7">
    <source>
        <dbReference type="ARBA" id="ARBA00040167"/>
    </source>
</evidence>
<dbReference type="eggNOG" id="COG1587">
    <property type="taxonomic scope" value="Bacteria"/>
</dbReference>
<evidence type="ECO:0000259" key="10">
    <source>
        <dbReference type="Pfam" id="PF02602"/>
    </source>
</evidence>
<dbReference type="InterPro" id="IPR036108">
    <property type="entry name" value="4pyrrol_syn_uPrphyn_synt_sf"/>
</dbReference>
<comment type="pathway">
    <text evidence="1 9">Porphyrin-containing compound metabolism; protoporphyrin-IX biosynthesis; coproporphyrinogen-III from 5-aminolevulinate: step 3/4.</text>
</comment>
<dbReference type="PANTHER" id="PTHR38042:SF1">
    <property type="entry name" value="UROPORPHYRINOGEN-III SYNTHASE, CHLOROPLASTIC"/>
    <property type="match status" value="1"/>
</dbReference>
<dbReference type="InterPro" id="IPR003754">
    <property type="entry name" value="4pyrrol_synth_uPrphyn_synth"/>
</dbReference>
<reference evidence="12" key="1">
    <citation type="submission" date="2013-03" db="EMBL/GenBank/DDBJ databases">
        <title>Draft genome sequence of Bacillus firmus DS1.</title>
        <authorList>
            <person name="Peng D."/>
            <person name="Zhu L."/>
            <person name="Sun M."/>
        </authorList>
    </citation>
    <scope>NUCLEOTIDE SEQUENCE [LARGE SCALE GENOMIC DNA]</scope>
    <source>
        <strain evidence="12">DS1</strain>
    </source>
</reference>
<keyword evidence="5 9" id="KW-0627">Porphyrin biosynthesis</keyword>
<dbReference type="UniPathway" id="UPA00251">
    <property type="reaction ID" value="UER00320"/>
</dbReference>
<dbReference type="Gene3D" id="3.40.50.10090">
    <property type="match status" value="2"/>
</dbReference>
<evidence type="ECO:0000313" key="12">
    <source>
        <dbReference type="Proteomes" id="UP000019270"/>
    </source>
</evidence>
<proteinExistence type="inferred from homology"/>